<reference evidence="1" key="1">
    <citation type="submission" date="2020-10" db="EMBL/GenBank/DDBJ databases">
        <authorList>
            <person name="Castelo-Branco R."/>
            <person name="Eusebio N."/>
            <person name="Adriana R."/>
            <person name="Vieira A."/>
            <person name="Brugerolle De Fraissinette N."/>
            <person name="Rezende De Castro R."/>
            <person name="Schneider M.P."/>
            <person name="Vasconcelos V."/>
            <person name="Leao P.N."/>
        </authorList>
    </citation>
    <scope>NUCLEOTIDE SEQUENCE</scope>
    <source>
        <strain evidence="1">LEGE 11467</strain>
    </source>
</reference>
<dbReference type="RefSeq" id="WP_264322238.1">
    <property type="nucleotide sequence ID" value="NZ_JADEXN010000290.1"/>
</dbReference>
<name>A0A928ZAW3_9CYAN</name>
<comment type="caution">
    <text evidence="1">The sequence shown here is derived from an EMBL/GenBank/DDBJ whole genome shotgun (WGS) entry which is preliminary data.</text>
</comment>
<accession>A0A928ZAW3</accession>
<organism evidence="1 2">
    <name type="scientific">Zarconia navalis LEGE 11467</name>
    <dbReference type="NCBI Taxonomy" id="1828826"/>
    <lineage>
        <taxon>Bacteria</taxon>
        <taxon>Bacillati</taxon>
        <taxon>Cyanobacteriota</taxon>
        <taxon>Cyanophyceae</taxon>
        <taxon>Oscillatoriophycideae</taxon>
        <taxon>Oscillatoriales</taxon>
        <taxon>Oscillatoriales incertae sedis</taxon>
        <taxon>Zarconia</taxon>
        <taxon>Zarconia navalis</taxon>
    </lineage>
</organism>
<protein>
    <submittedName>
        <fullName evidence="1">Uncharacterized protein</fullName>
    </submittedName>
</protein>
<dbReference type="AlphaFoldDB" id="A0A928ZAW3"/>
<sequence length="251" mass="28262">MKLEFVPLLHIQRNLYNIPKGSERFSHYLETMLNADASDIELLPLAIMNPMGKERVSEILDTLLAMDADTIAARAISEVSDRFDDVPGTFKVGLVLADDFMGGWTNRYTTEFSARFEIQPSLKWSWLSGVLWTSEVPSVQTVRQETLAAVYRAVYIQRHGFARTLQEMLDREGYTMAMADCREPYLDAEDIAYTREIISPHLLSRDYPTAMVCLFGDGAARSLGYKPMGLSDRAGLALALHEARQNLANSK</sequence>
<evidence type="ECO:0000313" key="1">
    <source>
        <dbReference type="EMBL" id="MBE9042056.1"/>
    </source>
</evidence>
<gene>
    <name evidence="1" type="ORF">IQ235_14845</name>
</gene>
<dbReference type="EMBL" id="JADEXN010000290">
    <property type="protein sequence ID" value="MBE9042056.1"/>
    <property type="molecule type" value="Genomic_DNA"/>
</dbReference>
<proteinExistence type="predicted"/>
<dbReference type="Proteomes" id="UP000621799">
    <property type="component" value="Unassembled WGS sequence"/>
</dbReference>
<evidence type="ECO:0000313" key="2">
    <source>
        <dbReference type="Proteomes" id="UP000621799"/>
    </source>
</evidence>
<keyword evidence="2" id="KW-1185">Reference proteome</keyword>